<evidence type="ECO:0000256" key="2">
    <source>
        <dbReference type="ARBA" id="ARBA00022801"/>
    </source>
</evidence>
<dbReference type="STRING" id="947166.A0A1D1V322"/>
<dbReference type="Pfam" id="PF01981">
    <property type="entry name" value="PTH2"/>
    <property type="match status" value="1"/>
</dbReference>
<dbReference type="InterPro" id="IPR002833">
    <property type="entry name" value="PTH2"/>
</dbReference>
<dbReference type="InterPro" id="IPR023476">
    <property type="entry name" value="Pep_tRNA_hydro_II_dom_sf"/>
</dbReference>
<dbReference type="FunFam" id="3.40.1490.10:FF:000001">
    <property type="entry name" value="Peptidyl-tRNA hydrolase 2"/>
    <property type="match status" value="1"/>
</dbReference>
<keyword evidence="6" id="KW-0472">Membrane</keyword>
<keyword evidence="6" id="KW-0812">Transmembrane</keyword>
<dbReference type="EC" id="3.1.1.29" evidence="1"/>
<dbReference type="AlphaFoldDB" id="A0A1D1V322"/>
<reference evidence="7 8" key="1">
    <citation type="journal article" date="2016" name="Nat. Commun.">
        <title>Extremotolerant tardigrade genome and improved radiotolerance of human cultured cells by tardigrade-unique protein.</title>
        <authorList>
            <person name="Hashimoto T."/>
            <person name="Horikawa D.D."/>
            <person name="Saito Y."/>
            <person name="Kuwahara H."/>
            <person name="Kozuka-Hata H."/>
            <person name="Shin-I T."/>
            <person name="Minakuchi Y."/>
            <person name="Ohishi K."/>
            <person name="Motoyama A."/>
            <person name="Aizu T."/>
            <person name="Enomoto A."/>
            <person name="Kondo K."/>
            <person name="Tanaka S."/>
            <person name="Hara Y."/>
            <person name="Koshikawa S."/>
            <person name="Sagara H."/>
            <person name="Miura T."/>
            <person name="Yokobori S."/>
            <person name="Miyagawa K."/>
            <person name="Suzuki Y."/>
            <person name="Kubo T."/>
            <person name="Oyama M."/>
            <person name="Kohara Y."/>
            <person name="Fujiyama A."/>
            <person name="Arakawa K."/>
            <person name="Katayama T."/>
            <person name="Toyoda A."/>
            <person name="Kunieda T."/>
        </authorList>
    </citation>
    <scope>NUCLEOTIDE SEQUENCE [LARGE SCALE GENOMIC DNA]</scope>
    <source>
        <strain evidence="7 8">YOKOZUNA-1</strain>
    </source>
</reference>
<comment type="catalytic activity">
    <reaction evidence="4">
        <text>an N-acyl-L-alpha-aminoacyl-tRNA + H2O = an N-acyl-L-amino acid + a tRNA + H(+)</text>
        <dbReference type="Rhea" id="RHEA:54448"/>
        <dbReference type="Rhea" id="RHEA-COMP:10123"/>
        <dbReference type="Rhea" id="RHEA-COMP:13883"/>
        <dbReference type="ChEBI" id="CHEBI:15377"/>
        <dbReference type="ChEBI" id="CHEBI:15378"/>
        <dbReference type="ChEBI" id="CHEBI:59874"/>
        <dbReference type="ChEBI" id="CHEBI:78442"/>
        <dbReference type="ChEBI" id="CHEBI:138191"/>
        <dbReference type="EC" id="3.1.1.29"/>
    </reaction>
</comment>
<sequence length="232" mass="24840">MPDFSQGLPLNSNQIQIGVFLGGILGGLIAGWMLRGRQSRETFQFGRQLSTSTSKAGASIGKPVERVSVSSKKSGKASPHSHGDSDWLSTSEEEETGDAAAKKPLRSRSKSKPMKQALKMNFLVRMDLDMGKGKICAQVAHAAVGAYEEAVRKRDPNLRAWQRYGQAKVALKVPDEETLLSLTQQAKEAGLNVYVVRDAGRTQIAAGSLTVAAIGPGEVSAVDKITGHLKLL</sequence>
<dbReference type="CDD" id="cd02430">
    <property type="entry name" value="PTH2"/>
    <property type="match status" value="1"/>
</dbReference>
<gene>
    <name evidence="7" type="primary">RvY_05136-1</name>
    <name evidence="7" type="synonym">RvY_05136.1</name>
    <name evidence="7" type="ORF">RvY_05136</name>
</gene>
<feature type="compositionally biased region" description="Basic residues" evidence="5">
    <location>
        <begin position="103"/>
        <end position="112"/>
    </location>
</feature>
<feature type="region of interest" description="Disordered" evidence="5">
    <location>
        <begin position="45"/>
        <end position="112"/>
    </location>
</feature>
<dbReference type="PANTHER" id="PTHR12649:SF11">
    <property type="entry name" value="PEPTIDYL-TRNA HYDROLASE 2, MITOCHONDRIAL"/>
    <property type="match status" value="1"/>
</dbReference>
<evidence type="ECO:0000256" key="5">
    <source>
        <dbReference type="SAM" id="MobiDB-lite"/>
    </source>
</evidence>
<comment type="caution">
    <text evidence="7">The sequence shown here is derived from an EMBL/GenBank/DDBJ whole genome shotgun (WGS) entry which is preliminary data.</text>
</comment>
<dbReference type="NCBIfam" id="NF003314">
    <property type="entry name" value="PRK04322.1"/>
    <property type="match status" value="1"/>
</dbReference>
<evidence type="ECO:0000313" key="7">
    <source>
        <dbReference type="EMBL" id="GAU93153.1"/>
    </source>
</evidence>
<dbReference type="SUPFAM" id="SSF102462">
    <property type="entry name" value="Peptidyl-tRNA hydrolase II"/>
    <property type="match status" value="1"/>
</dbReference>
<dbReference type="NCBIfam" id="TIGR00283">
    <property type="entry name" value="arch_pth2"/>
    <property type="match status" value="1"/>
</dbReference>
<keyword evidence="2" id="KW-0378">Hydrolase</keyword>
<organism evidence="7 8">
    <name type="scientific">Ramazzottius varieornatus</name>
    <name type="common">Water bear</name>
    <name type="synonym">Tardigrade</name>
    <dbReference type="NCBI Taxonomy" id="947166"/>
    <lineage>
        <taxon>Eukaryota</taxon>
        <taxon>Metazoa</taxon>
        <taxon>Ecdysozoa</taxon>
        <taxon>Tardigrada</taxon>
        <taxon>Eutardigrada</taxon>
        <taxon>Parachela</taxon>
        <taxon>Hypsibioidea</taxon>
        <taxon>Ramazzottiidae</taxon>
        <taxon>Ramazzottius</taxon>
    </lineage>
</organism>
<evidence type="ECO:0000256" key="1">
    <source>
        <dbReference type="ARBA" id="ARBA00013260"/>
    </source>
</evidence>
<dbReference type="OrthoDB" id="1733656at2759"/>
<dbReference type="Gene3D" id="3.40.1490.10">
    <property type="entry name" value="Bit1"/>
    <property type="match status" value="1"/>
</dbReference>
<evidence type="ECO:0000313" key="8">
    <source>
        <dbReference type="Proteomes" id="UP000186922"/>
    </source>
</evidence>
<evidence type="ECO:0000256" key="3">
    <source>
        <dbReference type="ARBA" id="ARBA00038050"/>
    </source>
</evidence>
<evidence type="ECO:0000256" key="4">
    <source>
        <dbReference type="ARBA" id="ARBA00048707"/>
    </source>
</evidence>
<keyword evidence="8" id="KW-1185">Reference proteome</keyword>
<protein>
    <recommendedName>
        <fullName evidence="1">peptidyl-tRNA hydrolase</fullName>
        <ecNumber evidence="1">3.1.1.29</ecNumber>
    </recommendedName>
</protein>
<feature type="compositionally biased region" description="Polar residues" evidence="5">
    <location>
        <begin position="45"/>
        <end position="56"/>
    </location>
</feature>
<dbReference type="EMBL" id="BDGG01000002">
    <property type="protein sequence ID" value="GAU93153.1"/>
    <property type="molecule type" value="Genomic_DNA"/>
</dbReference>
<evidence type="ECO:0000256" key="6">
    <source>
        <dbReference type="SAM" id="Phobius"/>
    </source>
</evidence>
<proteinExistence type="inferred from homology"/>
<dbReference type="Proteomes" id="UP000186922">
    <property type="component" value="Unassembled WGS sequence"/>
</dbReference>
<accession>A0A1D1V322</accession>
<name>A0A1D1V322_RAMVA</name>
<dbReference type="GO" id="GO:0005829">
    <property type="term" value="C:cytosol"/>
    <property type="evidence" value="ECO:0007669"/>
    <property type="project" value="TreeGrafter"/>
</dbReference>
<feature type="transmembrane region" description="Helical" evidence="6">
    <location>
        <begin position="15"/>
        <end position="34"/>
    </location>
</feature>
<keyword evidence="6" id="KW-1133">Transmembrane helix</keyword>
<dbReference type="PANTHER" id="PTHR12649">
    <property type="entry name" value="PEPTIDYL-TRNA HYDROLASE 2"/>
    <property type="match status" value="1"/>
</dbReference>
<comment type="similarity">
    <text evidence="3">Belongs to the PTH2 family.</text>
</comment>
<dbReference type="GO" id="GO:0004045">
    <property type="term" value="F:peptidyl-tRNA hydrolase activity"/>
    <property type="evidence" value="ECO:0007669"/>
    <property type="project" value="UniProtKB-EC"/>
</dbReference>